<name>A0A9J5ZYE6_SOLCO</name>
<reference evidence="1 2" key="1">
    <citation type="submission" date="2020-09" db="EMBL/GenBank/DDBJ databases">
        <title>De no assembly of potato wild relative species, Solanum commersonii.</title>
        <authorList>
            <person name="Cho K."/>
        </authorList>
    </citation>
    <scope>NUCLEOTIDE SEQUENCE [LARGE SCALE GENOMIC DNA]</scope>
    <source>
        <strain evidence="1">LZ3.2</strain>
        <tissue evidence="1">Leaf</tissue>
    </source>
</reference>
<evidence type="ECO:0000313" key="1">
    <source>
        <dbReference type="EMBL" id="KAG5617366.1"/>
    </source>
</evidence>
<gene>
    <name evidence="1" type="ORF">H5410_017190</name>
</gene>
<keyword evidence="2" id="KW-1185">Reference proteome</keyword>
<proteinExistence type="predicted"/>
<dbReference type="EMBL" id="JACXVP010000003">
    <property type="protein sequence ID" value="KAG5617366.1"/>
    <property type="molecule type" value="Genomic_DNA"/>
</dbReference>
<sequence>MAPTLYLSNPEVAKIIQENLDVMLLKSNPAIKPLMVTLNTSTHKISSPFLELLGESGQLIRSTENDNDLVQEEQVSLLDMNRKLSPEAPVFVPKCVIAMKNESRALASNTIDLV</sequence>
<accession>A0A9J5ZYE6</accession>
<dbReference type="AlphaFoldDB" id="A0A9J5ZYE6"/>
<organism evidence="1 2">
    <name type="scientific">Solanum commersonii</name>
    <name type="common">Commerson's wild potato</name>
    <name type="synonym">Commerson's nightshade</name>
    <dbReference type="NCBI Taxonomy" id="4109"/>
    <lineage>
        <taxon>Eukaryota</taxon>
        <taxon>Viridiplantae</taxon>
        <taxon>Streptophyta</taxon>
        <taxon>Embryophyta</taxon>
        <taxon>Tracheophyta</taxon>
        <taxon>Spermatophyta</taxon>
        <taxon>Magnoliopsida</taxon>
        <taxon>eudicotyledons</taxon>
        <taxon>Gunneridae</taxon>
        <taxon>Pentapetalae</taxon>
        <taxon>asterids</taxon>
        <taxon>lamiids</taxon>
        <taxon>Solanales</taxon>
        <taxon>Solanaceae</taxon>
        <taxon>Solanoideae</taxon>
        <taxon>Solaneae</taxon>
        <taxon>Solanum</taxon>
    </lineage>
</organism>
<dbReference type="Proteomes" id="UP000824120">
    <property type="component" value="Chromosome 3"/>
</dbReference>
<comment type="caution">
    <text evidence="1">The sequence shown here is derived from an EMBL/GenBank/DDBJ whole genome shotgun (WGS) entry which is preliminary data.</text>
</comment>
<dbReference type="OrthoDB" id="1306281at2759"/>
<protein>
    <submittedName>
        <fullName evidence="1">Uncharacterized protein</fullName>
    </submittedName>
</protein>
<evidence type="ECO:0000313" key="2">
    <source>
        <dbReference type="Proteomes" id="UP000824120"/>
    </source>
</evidence>